<keyword evidence="7" id="KW-0560">Oxidoreductase</keyword>
<name>A0A8K0RUX6_9HYPO</name>
<dbReference type="SFLD" id="SFLDG01168">
    <property type="entry name" value="Ferric_reductase_subgroup_(FRE"/>
    <property type="match status" value="1"/>
</dbReference>
<dbReference type="InterPro" id="IPR013112">
    <property type="entry name" value="FAD-bd_8"/>
</dbReference>
<proteinExistence type="inferred from homology"/>
<organism evidence="12 13">
    <name type="scientific">Fusarium tricinctum</name>
    <dbReference type="NCBI Taxonomy" id="61284"/>
    <lineage>
        <taxon>Eukaryota</taxon>
        <taxon>Fungi</taxon>
        <taxon>Dikarya</taxon>
        <taxon>Ascomycota</taxon>
        <taxon>Pezizomycotina</taxon>
        <taxon>Sordariomycetes</taxon>
        <taxon>Hypocreomycetidae</taxon>
        <taxon>Hypocreales</taxon>
        <taxon>Nectriaceae</taxon>
        <taxon>Fusarium</taxon>
        <taxon>Fusarium tricinctum species complex</taxon>
    </lineage>
</organism>
<protein>
    <submittedName>
        <fullName evidence="12">Ferric reductase like transmembrane component-domain-containing protein</fullName>
    </submittedName>
</protein>
<keyword evidence="4 10" id="KW-0812">Transmembrane</keyword>
<evidence type="ECO:0000313" key="12">
    <source>
        <dbReference type="EMBL" id="KAH7239428.1"/>
    </source>
</evidence>
<dbReference type="SFLD" id="SFLDS00052">
    <property type="entry name" value="Ferric_Reductase_Domain"/>
    <property type="match status" value="1"/>
</dbReference>
<dbReference type="PROSITE" id="PS51384">
    <property type="entry name" value="FAD_FR"/>
    <property type="match status" value="1"/>
</dbReference>
<feature type="transmembrane region" description="Helical" evidence="10">
    <location>
        <begin position="210"/>
        <end position="229"/>
    </location>
</feature>
<reference evidence="12" key="1">
    <citation type="journal article" date="2021" name="Nat. Commun.">
        <title>Genetic determinants of endophytism in the Arabidopsis root mycobiome.</title>
        <authorList>
            <person name="Mesny F."/>
            <person name="Miyauchi S."/>
            <person name="Thiergart T."/>
            <person name="Pickel B."/>
            <person name="Atanasova L."/>
            <person name="Karlsson M."/>
            <person name="Huettel B."/>
            <person name="Barry K.W."/>
            <person name="Haridas S."/>
            <person name="Chen C."/>
            <person name="Bauer D."/>
            <person name="Andreopoulos W."/>
            <person name="Pangilinan J."/>
            <person name="LaButti K."/>
            <person name="Riley R."/>
            <person name="Lipzen A."/>
            <person name="Clum A."/>
            <person name="Drula E."/>
            <person name="Henrissat B."/>
            <person name="Kohler A."/>
            <person name="Grigoriev I.V."/>
            <person name="Martin F.M."/>
            <person name="Hacquard S."/>
        </authorList>
    </citation>
    <scope>NUCLEOTIDE SEQUENCE</scope>
    <source>
        <strain evidence="12">MPI-SDFR-AT-0068</strain>
    </source>
</reference>
<dbReference type="InterPro" id="IPR051410">
    <property type="entry name" value="Ferric/Cupric_Reductase"/>
</dbReference>
<evidence type="ECO:0000256" key="7">
    <source>
        <dbReference type="ARBA" id="ARBA00023002"/>
    </source>
</evidence>
<dbReference type="InterPro" id="IPR013121">
    <property type="entry name" value="Fe_red_NAD-bd_6"/>
</dbReference>
<dbReference type="InterPro" id="IPR013130">
    <property type="entry name" value="Fe3_Rdtase_TM_dom"/>
</dbReference>
<evidence type="ECO:0000256" key="4">
    <source>
        <dbReference type="ARBA" id="ARBA00022692"/>
    </source>
</evidence>
<dbReference type="InterPro" id="IPR017927">
    <property type="entry name" value="FAD-bd_FR_type"/>
</dbReference>
<feature type="transmembrane region" description="Helical" evidence="10">
    <location>
        <begin position="123"/>
        <end position="145"/>
    </location>
</feature>
<comment type="subcellular location">
    <subcellularLocation>
        <location evidence="1">Membrane</location>
        <topology evidence="1">Multi-pass membrane protein</topology>
    </subcellularLocation>
</comment>
<keyword evidence="6 10" id="KW-1133">Transmembrane helix</keyword>
<dbReference type="CDD" id="cd06186">
    <property type="entry name" value="NOX_Duox_like_FAD_NADP"/>
    <property type="match status" value="1"/>
</dbReference>
<evidence type="ECO:0000256" key="3">
    <source>
        <dbReference type="ARBA" id="ARBA00022448"/>
    </source>
</evidence>
<evidence type="ECO:0000256" key="6">
    <source>
        <dbReference type="ARBA" id="ARBA00022989"/>
    </source>
</evidence>
<dbReference type="OrthoDB" id="167398at2759"/>
<dbReference type="AlphaFoldDB" id="A0A8K0RUX6"/>
<dbReference type="PANTHER" id="PTHR32361">
    <property type="entry name" value="FERRIC/CUPRIC REDUCTASE TRANSMEMBRANE COMPONENT"/>
    <property type="match status" value="1"/>
</dbReference>
<keyword evidence="8" id="KW-0406">Ion transport</keyword>
<dbReference type="PANTHER" id="PTHR32361:SF3">
    <property type="entry name" value="REDUCTASE, PUTATIVE (AFU_ORTHOLOGUE AFUA_6G13750)-RELATED"/>
    <property type="match status" value="1"/>
</dbReference>
<dbReference type="Gene3D" id="3.40.50.80">
    <property type="entry name" value="Nucleotide-binding domain of ferredoxin-NADP reductase (FNR) module"/>
    <property type="match status" value="1"/>
</dbReference>
<evidence type="ECO:0000256" key="9">
    <source>
        <dbReference type="ARBA" id="ARBA00023136"/>
    </source>
</evidence>
<comment type="similarity">
    <text evidence="2">Belongs to the ferric reductase (FRE) family.</text>
</comment>
<dbReference type="GO" id="GO:0015677">
    <property type="term" value="P:copper ion import"/>
    <property type="evidence" value="ECO:0007669"/>
    <property type="project" value="TreeGrafter"/>
</dbReference>
<dbReference type="GO" id="GO:0006826">
    <property type="term" value="P:iron ion transport"/>
    <property type="evidence" value="ECO:0007669"/>
    <property type="project" value="TreeGrafter"/>
</dbReference>
<accession>A0A8K0RUX6</accession>
<feature type="transmembrane region" description="Helical" evidence="10">
    <location>
        <begin position="249"/>
        <end position="272"/>
    </location>
</feature>
<dbReference type="Pfam" id="PF01794">
    <property type="entry name" value="Ferric_reduct"/>
    <property type="match status" value="1"/>
</dbReference>
<evidence type="ECO:0000256" key="10">
    <source>
        <dbReference type="SAM" id="Phobius"/>
    </source>
</evidence>
<evidence type="ECO:0000313" key="13">
    <source>
        <dbReference type="Proteomes" id="UP000813427"/>
    </source>
</evidence>
<dbReference type="Proteomes" id="UP000813427">
    <property type="component" value="Unassembled WGS sequence"/>
</dbReference>
<dbReference type="Pfam" id="PF08022">
    <property type="entry name" value="FAD_binding_8"/>
    <property type="match status" value="1"/>
</dbReference>
<evidence type="ECO:0000259" key="11">
    <source>
        <dbReference type="PROSITE" id="PS51384"/>
    </source>
</evidence>
<sequence length="599" mass="66952">MESFMNFLSVRHTPDTSEATTLEPHWGYTDRTLPCARDVKTCQYLDLVYSGHDHTIGVLLAWALARNIWPSAKTDEFMVVDTEKVLCTTSSQGGRAKRTVASFFRSYLLPDSIRMMFGRTTRLQVCLLLILVIYLAIVSSAGLTYRSWTVAVPDMPGVYTIRTTVGPCSNRVVVLAYALTPLSDMMASRESILSVVTGIPYQSFNFLHRWLGYIILVQALLHTVAWIVIETKLYAPQPQAAMQLVTETYMIWGIVATLLILTLFILSSPFVIRRTGYEFFREAHYILAKLSCFLYSSLLIWFFDRMLRLVRTGLIHYQFLSDGTMGFQAIHAAIKQFPDAENGDVLRLDFEHSQDPWKIGQHFYLCFTNCSIWQSHPFTPLSLPTLKDGKVTHSYILRAKQGETKKLAELACKGLVETTTVTTPVILSGPYGESITRNLTPDINVLCVAGGTGVTYVLPVLLSLISQRSLEGRKVQLIWAIRNESDTKWVQEELQSIYKASGTHGISVLIYVTRESVPPEIASSGEQSNADDKLEEVDSSPYLASIASGALAQSRMSSRITTYGRQPDLKRMLPSFIGETIRGPTRVIASGLGSMISDL</sequence>
<evidence type="ECO:0000256" key="2">
    <source>
        <dbReference type="ARBA" id="ARBA00006278"/>
    </source>
</evidence>
<dbReference type="Pfam" id="PF08030">
    <property type="entry name" value="NAD_binding_6"/>
    <property type="match status" value="1"/>
</dbReference>
<dbReference type="EMBL" id="JAGPXF010000006">
    <property type="protein sequence ID" value="KAH7239428.1"/>
    <property type="molecule type" value="Genomic_DNA"/>
</dbReference>
<keyword evidence="3" id="KW-0813">Transport</keyword>
<gene>
    <name evidence="12" type="ORF">BKA59DRAFT_532292</name>
</gene>
<dbReference type="GO" id="GO:0005886">
    <property type="term" value="C:plasma membrane"/>
    <property type="evidence" value="ECO:0007669"/>
    <property type="project" value="TreeGrafter"/>
</dbReference>
<keyword evidence="5" id="KW-0249">Electron transport</keyword>
<feature type="transmembrane region" description="Helical" evidence="10">
    <location>
        <begin position="284"/>
        <end position="303"/>
    </location>
</feature>
<keyword evidence="9 10" id="KW-0472">Membrane</keyword>
<dbReference type="GO" id="GO:0006879">
    <property type="term" value="P:intracellular iron ion homeostasis"/>
    <property type="evidence" value="ECO:0007669"/>
    <property type="project" value="TreeGrafter"/>
</dbReference>
<dbReference type="SUPFAM" id="SSF52343">
    <property type="entry name" value="Ferredoxin reductase-like, C-terminal NADP-linked domain"/>
    <property type="match status" value="1"/>
</dbReference>
<evidence type="ECO:0000256" key="5">
    <source>
        <dbReference type="ARBA" id="ARBA00022982"/>
    </source>
</evidence>
<evidence type="ECO:0000256" key="1">
    <source>
        <dbReference type="ARBA" id="ARBA00004141"/>
    </source>
</evidence>
<keyword evidence="13" id="KW-1185">Reference proteome</keyword>
<comment type="caution">
    <text evidence="12">The sequence shown here is derived from an EMBL/GenBank/DDBJ whole genome shotgun (WGS) entry which is preliminary data.</text>
</comment>
<feature type="domain" description="FAD-binding FR-type" evidence="11">
    <location>
        <begin position="324"/>
        <end position="437"/>
    </location>
</feature>
<dbReference type="InterPro" id="IPR039261">
    <property type="entry name" value="FNR_nucleotide-bd"/>
</dbReference>
<dbReference type="GO" id="GO:0000293">
    <property type="term" value="F:ferric-chelate reductase activity"/>
    <property type="evidence" value="ECO:0007669"/>
    <property type="project" value="UniProtKB-ARBA"/>
</dbReference>
<evidence type="ECO:0000256" key="8">
    <source>
        <dbReference type="ARBA" id="ARBA00023065"/>
    </source>
</evidence>